<dbReference type="EMBL" id="BTRK01000006">
    <property type="protein sequence ID" value="GMR58206.1"/>
    <property type="molecule type" value="Genomic_DNA"/>
</dbReference>
<name>A0AAN5D7F7_9BILA</name>
<comment type="caution">
    <text evidence="1">The sequence shown here is derived from an EMBL/GenBank/DDBJ whole genome shotgun (WGS) entry which is preliminary data.</text>
</comment>
<gene>
    <name evidence="1" type="ORF">PMAYCL1PPCAC_28401</name>
</gene>
<dbReference type="AlphaFoldDB" id="A0AAN5D7F7"/>
<reference evidence="2" key="1">
    <citation type="submission" date="2022-10" db="EMBL/GenBank/DDBJ databases">
        <title>Genome assembly of Pristionchus species.</title>
        <authorList>
            <person name="Yoshida K."/>
            <person name="Sommer R.J."/>
        </authorList>
    </citation>
    <scope>NUCLEOTIDE SEQUENCE [LARGE SCALE GENOMIC DNA]</scope>
    <source>
        <strain evidence="2">RS5460</strain>
    </source>
</reference>
<protein>
    <submittedName>
        <fullName evidence="1">Uncharacterized protein</fullName>
    </submittedName>
</protein>
<keyword evidence="2" id="KW-1185">Reference proteome</keyword>
<proteinExistence type="predicted"/>
<organism evidence="1 2">
    <name type="scientific">Pristionchus mayeri</name>
    <dbReference type="NCBI Taxonomy" id="1317129"/>
    <lineage>
        <taxon>Eukaryota</taxon>
        <taxon>Metazoa</taxon>
        <taxon>Ecdysozoa</taxon>
        <taxon>Nematoda</taxon>
        <taxon>Chromadorea</taxon>
        <taxon>Rhabditida</taxon>
        <taxon>Rhabditina</taxon>
        <taxon>Diplogasteromorpha</taxon>
        <taxon>Diplogasteroidea</taxon>
        <taxon>Neodiplogasteridae</taxon>
        <taxon>Pristionchus</taxon>
    </lineage>
</organism>
<accession>A0AAN5D7F7</accession>
<evidence type="ECO:0000313" key="2">
    <source>
        <dbReference type="Proteomes" id="UP001328107"/>
    </source>
</evidence>
<dbReference type="Proteomes" id="UP001328107">
    <property type="component" value="Unassembled WGS sequence"/>
</dbReference>
<evidence type="ECO:0000313" key="1">
    <source>
        <dbReference type="EMBL" id="GMR58206.1"/>
    </source>
</evidence>
<sequence>MPMGNLENEGLTLANLPKDIIRTIFTMADPNIQSIGLGLIFHNSHWAFLDIISSIHQLRFVFWKRGSEMKLHSIDIIDCFNATRRVMSRTKLESRLAQCTTIDTLVLSSLSFPFQNLDVKSNIVECIGNRSVHRLRVSELSSFDQSCRFHC</sequence>